<dbReference type="EMBL" id="CP003107">
    <property type="protein sequence ID" value="AET60637.1"/>
    <property type="molecule type" value="Genomic_DNA"/>
</dbReference>
<dbReference type="AlphaFoldDB" id="G7W2Y1"/>
<dbReference type="PANTHER" id="PTHR34184:SF4">
    <property type="entry name" value="UPF0718 PROTEIN YCGR"/>
    <property type="match status" value="1"/>
</dbReference>
<feature type="transmembrane region" description="Helical" evidence="7">
    <location>
        <begin position="267"/>
        <end position="288"/>
    </location>
</feature>
<dbReference type="KEGG" id="pta:HPL003_19495"/>
<evidence type="ECO:0000256" key="5">
    <source>
        <dbReference type="ARBA" id="ARBA00022989"/>
    </source>
</evidence>
<dbReference type="Proteomes" id="UP000005876">
    <property type="component" value="Chromosome"/>
</dbReference>
<keyword evidence="4 7" id="KW-0812">Transmembrane</keyword>
<gene>
    <name evidence="8" type="ordered locus">HPL003_19495</name>
</gene>
<dbReference type="PANTHER" id="PTHR34184">
    <property type="entry name" value="UPF0718 PROTEIN YCGR"/>
    <property type="match status" value="1"/>
</dbReference>
<evidence type="ECO:0000313" key="8">
    <source>
        <dbReference type="EMBL" id="AET60637.1"/>
    </source>
</evidence>
<reference key="2">
    <citation type="submission" date="2011-11" db="EMBL/GenBank/DDBJ databases">
        <authorList>
            <person name="Shin S.H."/>
            <person name="Kim S."/>
            <person name="Kim J.Y."/>
        </authorList>
    </citation>
    <scope>NUCLEOTIDE SEQUENCE</scope>
    <source>
        <strain>HPL-003</strain>
    </source>
</reference>
<dbReference type="InterPro" id="IPR005524">
    <property type="entry name" value="DUF318"/>
</dbReference>
<comment type="subcellular location">
    <subcellularLocation>
        <location evidence="1">Cell membrane</location>
        <topology evidence="1">Multi-pass membrane protein</topology>
    </subcellularLocation>
</comment>
<protein>
    <submittedName>
        <fullName evidence="8">Permease</fullName>
    </submittedName>
</protein>
<accession>G7W2Y1</accession>
<dbReference type="OrthoDB" id="9810876at2"/>
<reference evidence="9" key="1">
    <citation type="submission" date="2011-11" db="EMBL/GenBank/DDBJ databases">
        <title>Complete sequence of Paenibacillus terrae HPL-003.</title>
        <authorList>
            <person name="Shin S.H."/>
            <person name="Kim S."/>
            <person name="Kim J.Y."/>
        </authorList>
    </citation>
    <scope>NUCLEOTIDE SEQUENCE [LARGE SCALE GENOMIC DNA]</scope>
    <source>
        <strain evidence="9">HPL-003</strain>
    </source>
</reference>
<feature type="transmembrane region" description="Helical" evidence="7">
    <location>
        <begin position="44"/>
        <end position="67"/>
    </location>
</feature>
<evidence type="ECO:0000313" key="9">
    <source>
        <dbReference type="Proteomes" id="UP000005876"/>
    </source>
</evidence>
<name>G7W2Y1_PAETH</name>
<evidence type="ECO:0000256" key="7">
    <source>
        <dbReference type="SAM" id="Phobius"/>
    </source>
</evidence>
<dbReference type="STRING" id="985665.HPL003_19495"/>
<feature type="transmembrane region" description="Helical" evidence="7">
    <location>
        <begin position="156"/>
        <end position="173"/>
    </location>
</feature>
<keyword evidence="5 7" id="KW-1133">Transmembrane helix</keyword>
<dbReference type="Pfam" id="PF03773">
    <property type="entry name" value="ArsP_1"/>
    <property type="match status" value="1"/>
</dbReference>
<dbReference type="RefSeq" id="WP_014281337.1">
    <property type="nucleotide sequence ID" value="NC_016641.1"/>
</dbReference>
<proteinExistence type="inferred from homology"/>
<evidence type="ECO:0000256" key="4">
    <source>
        <dbReference type="ARBA" id="ARBA00022692"/>
    </source>
</evidence>
<dbReference type="HOGENOM" id="CLU_039914_2_0_9"/>
<evidence type="ECO:0000256" key="3">
    <source>
        <dbReference type="ARBA" id="ARBA00022475"/>
    </source>
</evidence>
<comment type="similarity">
    <text evidence="2">Belongs to the UPF0718 family.</text>
</comment>
<feature type="transmembrane region" description="Helical" evidence="7">
    <location>
        <begin position="308"/>
        <end position="331"/>
    </location>
</feature>
<feature type="transmembrane region" description="Helical" evidence="7">
    <location>
        <begin position="12"/>
        <end position="32"/>
    </location>
</feature>
<feature type="transmembrane region" description="Helical" evidence="7">
    <location>
        <begin position="87"/>
        <end position="108"/>
    </location>
</feature>
<organism evidence="8 9">
    <name type="scientific">Paenibacillus terrae (strain HPL-003)</name>
    <dbReference type="NCBI Taxonomy" id="985665"/>
    <lineage>
        <taxon>Bacteria</taxon>
        <taxon>Bacillati</taxon>
        <taxon>Bacillota</taxon>
        <taxon>Bacilli</taxon>
        <taxon>Bacillales</taxon>
        <taxon>Paenibacillaceae</taxon>
        <taxon>Paenibacillus</taxon>
    </lineage>
</organism>
<dbReference type="GO" id="GO:0005886">
    <property type="term" value="C:plasma membrane"/>
    <property type="evidence" value="ECO:0007669"/>
    <property type="project" value="UniProtKB-SubCell"/>
</dbReference>
<keyword evidence="6 7" id="KW-0472">Membrane</keyword>
<evidence type="ECO:0000256" key="1">
    <source>
        <dbReference type="ARBA" id="ARBA00004651"/>
    </source>
</evidence>
<sequence length="333" mass="36776">MKNSTLLKMLPFMIPFAFLIPVLVTLSPRWLRSLDISQLQPLKTVFMGIFLEAAPFLLIGVLVSSLLQWLVPETWIRKIAPAHPVPGVLLASLLGLLFPICECGMIPVVRQLMLKGMPAYMGITFILSGPIINPVVLAATMMAFPSHPEVTAVRMGLAFVVSTIIGLIVYAFVRVHPLKRSLLSFNQQKQNNQTHRHNRTWRGFFVHAGDEFLDMSKYLIIGALLTASIQTFIPRDEMLSLSGETAGSYAFMMGFAYVLSLCSTSDAFVATAFSHTFTLGPLASFLVLGPMLDFKGTLMLLSTFRTKFVAVLCLLIISFVLVGSIAAEWLFGR</sequence>
<keyword evidence="3" id="KW-1003">Cell membrane</keyword>
<feature type="transmembrane region" description="Helical" evidence="7">
    <location>
        <begin position="120"/>
        <end position="144"/>
    </location>
</feature>
<dbReference type="eggNOG" id="COG0701">
    <property type="taxonomic scope" value="Bacteria"/>
</dbReference>
<feature type="transmembrane region" description="Helical" evidence="7">
    <location>
        <begin position="239"/>
        <end position="260"/>
    </location>
</feature>
<evidence type="ECO:0000256" key="2">
    <source>
        <dbReference type="ARBA" id="ARBA00006386"/>
    </source>
</evidence>
<reference evidence="8 9" key="3">
    <citation type="journal article" date="2012" name="J. Bacteriol.">
        <title>Genome Sequence of Paenibacillus terrae HPL-003, a Xylanase-Producing Bacterium Isolated from Soil Found in Forest Residue.</title>
        <authorList>
            <person name="Shin S.H."/>
            <person name="Kim S."/>
            <person name="Kim J.Y."/>
            <person name="Song H.Y."/>
            <person name="Cho S.J."/>
            <person name="Kim D.R."/>
            <person name="Lee K.I."/>
            <person name="Lim H.K."/>
            <person name="Park N.J."/>
            <person name="Hwang I.T."/>
            <person name="Yang K.S."/>
        </authorList>
    </citation>
    <scope>NUCLEOTIDE SEQUENCE [LARGE SCALE GENOMIC DNA]</scope>
    <source>
        <strain evidence="8 9">HPL-003</strain>
    </source>
</reference>
<dbReference type="InterPro" id="IPR052923">
    <property type="entry name" value="UPF0718"/>
</dbReference>
<evidence type="ECO:0000256" key="6">
    <source>
        <dbReference type="ARBA" id="ARBA00023136"/>
    </source>
</evidence>